<dbReference type="PROSITE" id="PS51257">
    <property type="entry name" value="PROKAR_LIPOPROTEIN"/>
    <property type="match status" value="1"/>
</dbReference>
<proteinExistence type="predicted"/>
<protein>
    <submittedName>
        <fullName evidence="3">Uncharacterized protein</fullName>
    </submittedName>
</protein>
<keyword evidence="2" id="KW-0472">Membrane</keyword>
<dbReference type="Proteomes" id="UP001151081">
    <property type="component" value="Unassembled WGS sequence"/>
</dbReference>
<feature type="region of interest" description="Disordered" evidence="1">
    <location>
        <begin position="40"/>
        <end position="66"/>
    </location>
</feature>
<comment type="caution">
    <text evidence="3">The sequence shown here is derived from an EMBL/GenBank/DDBJ whole genome shotgun (WGS) entry which is preliminary data.</text>
</comment>
<keyword evidence="4" id="KW-1185">Reference proteome</keyword>
<accession>A0A9X4AV14</accession>
<keyword evidence="2" id="KW-0812">Transmembrane</keyword>
<organism evidence="3 4">
    <name type="scientific">Polyangium jinanense</name>
    <dbReference type="NCBI Taxonomy" id="2829994"/>
    <lineage>
        <taxon>Bacteria</taxon>
        <taxon>Pseudomonadati</taxon>
        <taxon>Myxococcota</taxon>
        <taxon>Polyangia</taxon>
        <taxon>Polyangiales</taxon>
        <taxon>Polyangiaceae</taxon>
        <taxon>Polyangium</taxon>
    </lineage>
</organism>
<name>A0A9X4AV14_9BACT</name>
<evidence type="ECO:0000256" key="1">
    <source>
        <dbReference type="SAM" id="MobiDB-lite"/>
    </source>
</evidence>
<evidence type="ECO:0000256" key="2">
    <source>
        <dbReference type="SAM" id="Phobius"/>
    </source>
</evidence>
<feature type="compositionally biased region" description="Low complexity" evidence="1">
    <location>
        <begin position="40"/>
        <end position="50"/>
    </location>
</feature>
<dbReference type="AlphaFoldDB" id="A0A9X4AV14"/>
<feature type="compositionally biased region" description="Gly residues" evidence="1">
    <location>
        <begin position="51"/>
        <end position="66"/>
    </location>
</feature>
<dbReference type="RefSeq" id="WP_272425577.1">
    <property type="nucleotide sequence ID" value="NZ_JAGTJJ010000016.1"/>
</dbReference>
<dbReference type="EMBL" id="JAGTJJ010000016">
    <property type="protein sequence ID" value="MDC3983827.1"/>
    <property type="molecule type" value="Genomic_DNA"/>
</dbReference>
<sequence>MERASCRGRRGLASLGISGIAALVTGVWLGGCGLDELGSAPPGQASSSSAGGSGGDGASVGPGGTGGVGGTGGAGGVAVGGMGGTGGMGAGGMGAGGTGGAGGGPVVIREWAATQPDLGASTPPTYSFPDGWLEIKCDTINRTSQFGPHSIRRPYGANAARPRNVGKGWGLSVESVRTNKLRNSDSWKGTGWDKNTTYGMGEVSGQSDPANEMQAVLFDSPPSLSGKQSSYTTTGGTGYSTAWLKGNGMFGPFSRLVVDPDPDKNWPTSAVIDVNDGMAWRRYELSNVSGYFRLETRGDSDGDPFPILADKSVFAYGAQHELNVKYPSSYIPTLEAERTREADILRTSFAASLLPGGSFHVILKIAPNYASTENVSDEHHLLYMSNRFGLWLDLKNSKVVLESDDNQLAGPTGVTWSRDQELVVEAKVTSAGRFLSLKNASGGNFEVSDVVATPWPTNLPIYILSRDTGAQECADLRSVAFYQPN</sequence>
<reference evidence="3 4" key="1">
    <citation type="submission" date="2021-04" db="EMBL/GenBank/DDBJ databases">
        <title>Genome analysis of Polyangium sp.</title>
        <authorList>
            <person name="Li Y."/>
            <person name="Wang J."/>
        </authorList>
    </citation>
    <scope>NUCLEOTIDE SEQUENCE [LARGE SCALE GENOMIC DNA]</scope>
    <source>
        <strain evidence="3 4">SDU14</strain>
    </source>
</reference>
<evidence type="ECO:0000313" key="4">
    <source>
        <dbReference type="Proteomes" id="UP001151081"/>
    </source>
</evidence>
<keyword evidence="2" id="KW-1133">Transmembrane helix</keyword>
<evidence type="ECO:0000313" key="3">
    <source>
        <dbReference type="EMBL" id="MDC3983827.1"/>
    </source>
</evidence>
<gene>
    <name evidence="3" type="ORF">KEG57_25180</name>
</gene>
<feature type="transmembrane region" description="Helical" evidence="2">
    <location>
        <begin position="12"/>
        <end position="31"/>
    </location>
</feature>